<dbReference type="PANTHER" id="PTHR34290">
    <property type="entry name" value="SI:CH73-390P7.2"/>
    <property type="match status" value="1"/>
</dbReference>
<comment type="caution">
    <text evidence="1">The sequence shown here is derived from an EMBL/GenBank/DDBJ whole genome shotgun (WGS) entry which is preliminary data.</text>
</comment>
<dbReference type="PANTHER" id="PTHR34290:SF2">
    <property type="entry name" value="OS04G0668800 PROTEIN"/>
    <property type="match status" value="1"/>
</dbReference>
<protein>
    <submittedName>
        <fullName evidence="1">DUF393 domain-containing protein</fullName>
    </submittedName>
</protein>
<dbReference type="Pfam" id="PF04134">
    <property type="entry name" value="DCC1-like"/>
    <property type="match status" value="1"/>
</dbReference>
<dbReference type="InterPro" id="IPR044691">
    <property type="entry name" value="DCC1_Trx"/>
</dbReference>
<keyword evidence="2" id="KW-1185">Reference proteome</keyword>
<evidence type="ECO:0000313" key="1">
    <source>
        <dbReference type="EMBL" id="MEK8031350.1"/>
    </source>
</evidence>
<accession>A0ABU9BR03</accession>
<reference evidence="1 2" key="1">
    <citation type="submission" date="2024-04" db="EMBL/GenBank/DDBJ databases">
        <title>Novel species of the genus Ideonella isolated from streams.</title>
        <authorList>
            <person name="Lu H."/>
        </authorList>
    </citation>
    <scope>NUCLEOTIDE SEQUENCE [LARGE SCALE GENOMIC DNA]</scope>
    <source>
        <strain evidence="1 2">DXS29W</strain>
    </source>
</reference>
<dbReference type="RefSeq" id="WP_341425726.1">
    <property type="nucleotide sequence ID" value="NZ_JBBUTG010000005.1"/>
</dbReference>
<dbReference type="EMBL" id="JBBUTG010000005">
    <property type="protein sequence ID" value="MEK8031350.1"/>
    <property type="molecule type" value="Genomic_DNA"/>
</dbReference>
<name>A0ABU9BR03_9BURK</name>
<dbReference type="InterPro" id="IPR007263">
    <property type="entry name" value="DCC1-like"/>
</dbReference>
<gene>
    <name evidence="1" type="ORF">AACH06_11025</name>
</gene>
<dbReference type="Proteomes" id="UP001371218">
    <property type="component" value="Unassembled WGS sequence"/>
</dbReference>
<evidence type="ECO:0000313" key="2">
    <source>
        <dbReference type="Proteomes" id="UP001371218"/>
    </source>
</evidence>
<proteinExistence type="predicted"/>
<organism evidence="1 2">
    <name type="scientific">Ideonella lacteola</name>
    <dbReference type="NCBI Taxonomy" id="2984193"/>
    <lineage>
        <taxon>Bacteria</taxon>
        <taxon>Pseudomonadati</taxon>
        <taxon>Pseudomonadota</taxon>
        <taxon>Betaproteobacteria</taxon>
        <taxon>Burkholderiales</taxon>
        <taxon>Sphaerotilaceae</taxon>
        <taxon>Ideonella</taxon>
    </lineage>
</organism>
<sequence length="150" mass="16709">MDHASPYPMTIYYDASCALCNAEMTNLMLRNTEGLLRFVDVSAPGFDAPPPGTTVSTLMELIHAQTADARLLNGVEVFRLAYRAVGLGWLWAPTNWPVLRPLADKLYPVVARNRHRIPRALSHLLFETTARRAAQRASAQRCQADGTCQR</sequence>